<feature type="coiled-coil region" evidence="1">
    <location>
        <begin position="463"/>
        <end position="497"/>
    </location>
</feature>
<proteinExistence type="predicted"/>
<feature type="coiled-coil region" evidence="1">
    <location>
        <begin position="304"/>
        <end position="378"/>
    </location>
</feature>
<sequence length="721" mass="83273">MPMFSFLNFAKRNSSQKEAHVPSNRKHKDQRLPLPYKKLTSAEIPRRHDSLVEQPVSPRQSTKSPSNIFSRATHRLRHARSFTPIQDALARLHKHSRSRTASAPPALPTPPAPSNSLTTPDSSPVPDWMSDISLDSEDLRPKQRKNYWKTAAGYISRNGHWIGMTSTKHHHAVDSLQDVHESNMTRLEEEHEQEVTAMRRAFEEERRRNRVANQRKLIEQKHAVKQLREAAQQKDNFIAQLQYEKNELINICHRMDQGLVQRDAAIDEQRTRVFRAEQDANRFARNDMDRKMVEDRNAHQRRYINELLDQKQPLEVELDLAKTENVNLKARVKDLENRLASQQRFIQEAVAKSMNSQIEKVLKENKRIMEESEKHRRDVIVLKKKLNSQAGTIKKFDDDNLDQFWQIAFKDEKLDTARQQIRTLRPDASKAVALERELIAANARLARYYTKDGNLSANVRATVNDLLNQLVNARSDLQEAKNEVATLKQVAKEHKDCESKMHGMDQMYEFRENVICALQKHHNRAVQMYQELRVKAGLESQVPEPGAVGMDKIHLRAMFEMAAQRLGVELTEKDFALCEQQDAEMLGHFTQKAWGHEMFDEDSRMLERPLTATERVFPVILENIVKAFYAIIDERPLPTGLHPLIKEEEKAKESGEQEAKAEEEGKPAPVRFANTKGLLDEIRSEAKEKASQKPTEEQEEQTEQEGPVVIDLGDGVERKQF</sequence>
<evidence type="ECO:0000313" key="4">
    <source>
        <dbReference type="Proteomes" id="UP001175001"/>
    </source>
</evidence>
<evidence type="ECO:0000256" key="1">
    <source>
        <dbReference type="SAM" id="Coils"/>
    </source>
</evidence>
<protein>
    <submittedName>
        <fullName evidence="3">Interaptin</fullName>
    </submittedName>
</protein>
<accession>A0AA40CHJ8</accession>
<dbReference type="EMBL" id="JAUJDW010000126">
    <property type="protein sequence ID" value="KAK0637489.1"/>
    <property type="molecule type" value="Genomic_DNA"/>
</dbReference>
<feature type="region of interest" description="Disordered" evidence="2">
    <location>
        <begin position="649"/>
        <end position="721"/>
    </location>
</feature>
<keyword evidence="4" id="KW-1185">Reference proteome</keyword>
<feature type="compositionally biased region" description="Basic and acidic residues" evidence="2">
    <location>
        <begin position="678"/>
        <end position="696"/>
    </location>
</feature>
<evidence type="ECO:0000256" key="2">
    <source>
        <dbReference type="SAM" id="MobiDB-lite"/>
    </source>
</evidence>
<organism evidence="3 4">
    <name type="scientific">Lasiodiplodia hormozganensis</name>
    <dbReference type="NCBI Taxonomy" id="869390"/>
    <lineage>
        <taxon>Eukaryota</taxon>
        <taxon>Fungi</taxon>
        <taxon>Dikarya</taxon>
        <taxon>Ascomycota</taxon>
        <taxon>Pezizomycotina</taxon>
        <taxon>Dothideomycetes</taxon>
        <taxon>Dothideomycetes incertae sedis</taxon>
        <taxon>Botryosphaeriales</taxon>
        <taxon>Botryosphaeriaceae</taxon>
        <taxon>Lasiodiplodia</taxon>
    </lineage>
</organism>
<gene>
    <name evidence="3" type="primary">abpD</name>
    <name evidence="3" type="ORF">DIS24_g10763</name>
</gene>
<dbReference type="AlphaFoldDB" id="A0AA40CHJ8"/>
<comment type="caution">
    <text evidence="3">The sequence shown here is derived from an EMBL/GenBank/DDBJ whole genome shotgun (WGS) entry which is preliminary data.</text>
</comment>
<feature type="region of interest" description="Disordered" evidence="2">
    <location>
        <begin position="92"/>
        <end position="136"/>
    </location>
</feature>
<feature type="coiled-coil region" evidence="1">
    <location>
        <begin position="184"/>
        <end position="247"/>
    </location>
</feature>
<keyword evidence="1" id="KW-0175">Coiled coil</keyword>
<feature type="region of interest" description="Disordered" evidence="2">
    <location>
        <begin position="14"/>
        <end position="68"/>
    </location>
</feature>
<feature type="compositionally biased region" description="Polar residues" evidence="2">
    <location>
        <begin position="57"/>
        <end position="68"/>
    </location>
</feature>
<evidence type="ECO:0000313" key="3">
    <source>
        <dbReference type="EMBL" id="KAK0637489.1"/>
    </source>
</evidence>
<name>A0AA40CHJ8_9PEZI</name>
<dbReference type="Proteomes" id="UP001175001">
    <property type="component" value="Unassembled WGS sequence"/>
</dbReference>
<reference evidence="3" key="1">
    <citation type="submission" date="2023-06" db="EMBL/GenBank/DDBJ databases">
        <title>Multi-omics analyses reveal the molecular pathogenesis toolkit of Lasiodiplodia hormozganensis, a cross-kingdom pathogen.</title>
        <authorList>
            <person name="Felix C."/>
            <person name="Meneses R."/>
            <person name="Goncalves M.F.M."/>
            <person name="Tilleman L."/>
            <person name="Duarte A.S."/>
            <person name="Jorrin-Novo J.V."/>
            <person name="Van De Peer Y."/>
            <person name="Deforce D."/>
            <person name="Van Nieuwerburgh F."/>
            <person name="Esteves A.C."/>
            <person name="Alves A."/>
        </authorList>
    </citation>
    <scope>NUCLEOTIDE SEQUENCE</scope>
    <source>
        <strain evidence="3">CBS 339.90</strain>
    </source>
</reference>
<feature type="compositionally biased region" description="Basic and acidic residues" evidence="2">
    <location>
        <begin position="649"/>
        <end position="666"/>
    </location>
</feature>